<protein>
    <submittedName>
        <fullName evidence="1">Toluene tolerance family protein</fullName>
    </submittedName>
</protein>
<dbReference type="PANTHER" id="PTHR36573">
    <property type="entry name" value="INTERMEMBRANE PHOSPHOLIPID TRANSPORT SYSTEM BINDING PROTEIN MLAC"/>
    <property type="match status" value="1"/>
</dbReference>
<dbReference type="PANTHER" id="PTHR36573:SF1">
    <property type="entry name" value="INTERMEMBRANE PHOSPHOLIPID TRANSPORT SYSTEM BINDING PROTEIN MLAC"/>
    <property type="match status" value="1"/>
</dbReference>
<dbReference type="EMBL" id="CP012661">
    <property type="protein sequence ID" value="AMY70787.1"/>
    <property type="molecule type" value="Genomic_DNA"/>
</dbReference>
<sequence>MIPTMIPMASEHAQDARAARGLTRRAVMMLLAGGVTFAALAPRGALALDTAQARALIDRAVGEINGVINSGQSETAMYVEFEKIFARYADVAIISQSALGVAARQASPAQMKAFTASFQTYISRKYGRRFREFIGGKIEVTGAQQVKSFYEVVSTAYLRGSAPFEVRFQVSDRSGRDLFFNIIIEGVNMLASERTEIGALLDARRGNLDQLIADLRMLG</sequence>
<reference evidence="1 2" key="1">
    <citation type="submission" date="2015-09" db="EMBL/GenBank/DDBJ databases">
        <title>Complete genome sequence of Defluviimonas alba cai42t isolated from an oilfield in Xinjiang.</title>
        <authorList>
            <person name="Geng S."/>
            <person name="Pan X."/>
            <person name="Wu X."/>
        </authorList>
    </citation>
    <scope>NUCLEOTIDE SEQUENCE [LARGE SCALE GENOMIC DNA]</scope>
    <source>
        <strain evidence="2">cai42</strain>
    </source>
</reference>
<dbReference type="Gene3D" id="3.10.450.710">
    <property type="entry name" value="Tgt2/MlaC"/>
    <property type="match status" value="1"/>
</dbReference>
<dbReference type="PATRIC" id="fig|1335048.3.peg.3694"/>
<dbReference type="STRING" id="1335048.AKL17_3563"/>
<gene>
    <name evidence="1" type="ORF">AKL17_3563</name>
</gene>
<dbReference type="KEGG" id="daa:AKL17_3563"/>
<organism evidence="1 2">
    <name type="scientific">Frigidibacter mobilis</name>
    <dbReference type="NCBI Taxonomy" id="1335048"/>
    <lineage>
        <taxon>Bacteria</taxon>
        <taxon>Pseudomonadati</taxon>
        <taxon>Pseudomonadota</taxon>
        <taxon>Alphaproteobacteria</taxon>
        <taxon>Rhodobacterales</taxon>
        <taxon>Paracoccaceae</taxon>
        <taxon>Frigidibacter</taxon>
    </lineage>
</organism>
<dbReference type="InterPro" id="IPR042245">
    <property type="entry name" value="Tgt2/MlaC_sf"/>
</dbReference>
<proteinExistence type="predicted"/>
<evidence type="ECO:0000313" key="1">
    <source>
        <dbReference type="EMBL" id="AMY70787.1"/>
    </source>
</evidence>
<dbReference type="Pfam" id="PF05494">
    <property type="entry name" value="MlaC"/>
    <property type="match status" value="1"/>
</dbReference>
<dbReference type="InterPro" id="IPR008869">
    <property type="entry name" value="MlaC/ttg2D"/>
</dbReference>
<evidence type="ECO:0000313" key="2">
    <source>
        <dbReference type="Proteomes" id="UP000076128"/>
    </source>
</evidence>
<name>A0A159Z648_9RHOB</name>
<keyword evidence="2" id="KW-1185">Reference proteome</keyword>
<dbReference type="AlphaFoldDB" id="A0A159Z648"/>
<accession>A0A159Z648</accession>
<dbReference type="Proteomes" id="UP000076128">
    <property type="component" value="Chromosome"/>
</dbReference>